<comment type="similarity">
    <text evidence="1">Belongs to the chaperonin (HSP60) family.</text>
</comment>
<dbReference type="InterPro" id="IPR002423">
    <property type="entry name" value="Cpn60/GroEL/TCP-1"/>
</dbReference>
<keyword evidence="6" id="KW-1185">Reference proteome</keyword>
<evidence type="ECO:0000256" key="1">
    <source>
        <dbReference type="ARBA" id="ARBA00006607"/>
    </source>
</evidence>
<dbReference type="Pfam" id="PF00118">
    <property type="entry name" value="Cpn60_TCP1"/>
    <property type="match status" value="1"/>
</dbReference>
<keyword evidence="2" id="KW-0547">Nucleotide-binding</keyword>
<dbReference type="GO" id="GO:0042026">
    <property type="term" value="P:protein refolding"/>
    <property type="evidence" value="ECO:0007669"/>
    <property type="project" value="InterPro"/>
</dbReference>
<dbReference type="PANTHER" id="PTHR45633">
    <property type="entry name" value="60 KDA HEAT SHOCK PROTEIN, MITOCHONDRIAL"/>
    <property type="match status" value="1"/>
</dbReference>
<accession>A0A7J7MQ30</accession>
<dbReference type="Proteomes" id="UP000541444">
    <property type="component" value="Unassembled WGS sequence"/>
</dbReference>
<reference evidence="5 6" key="1">
    <citation type="journal article" date="2020" name="IScience">
        <title>Genome Sequencing of the Endangered Kingdonia uniflora (Circaeasteraceae, Ranunculales) Reveals Potential Mechanisms of Evolutionary Specialization.</title>
        <authorList>
            <person name="Sun Y."/>
            <person name="Deng T."/>
            <person name="Zhang A."/>
            <person name="Moore M.J."/>
            <person name="Landis J.B."/>
            <person name="Lin N."/>
            <person name="Zhang H."/>
            <person name="Zhang X."/>
            <person name="Huang J."/>
            <person name="Zhang X."/>
            <person name="Sun H."/>
            <person name="Wang H."/>
        </authorList>
    </citation>
    <scope>NUCLEOTIDE SEQUENCE [LARGE SCALE GENOMIC DNA]</scope>
    <source>
        <strain evidence="5">TB1705</strain>
        <tissue evidence="5">Leaf</tissue>
    </source>
</reference>
<name>A0A7J7MQ30_9MAGN</name>
<comment type="caution">
    <text evidence="5">The sequence shown here is derived from an EMBL/GenBank/DDBJ whole genome shotgun (WGS) entry which is preliminary data.</text>
</comment>
<dbReference type="InterPro" id="IPR027413">
    <property type="entry name" value="GROEL-like_equatorial_sf"/>
</dbReference>
<dbReference type="Gene3D" id="1.10.560.10">
    <property type="entry name" value="GroEL-like equatorial domain"/>
    <property type="match status" value="1"/>
</dbReference>
<dbReference type="InterPro" id="IPR017998">
    <property type="entry name" value="Chaperone_TCP-1"/>
</dbReference>
<evidence type="ECO:0000313" key="5">
    <source>
        <dbReference type="EMBL" id="KAF6157039.1"/>
    </source>
</evidence>
<dbReference type="InterPro" id="IPR027410">
    <property type="entry name" value="TCP-1-like_intermed_sf"/>
</dbReference>
<dbReference type="GO" id="GO:0140662">
    <property type="term" value="F:ATP-dependent protein folding chaperone"/>
    <property type="evidence" value="ECO:0007669"/>
    <property type="project" value="InterPro"/>
</dbReference>
<protein>
    <recommendedName>
        <fullName evidence="7">Heat shock protein 60</fullName>
    </recommendedName>
</protein>
<dbReference type="GO" id="GO:0005524">
    <property type="term" value="F:ATP binding"/>
    <property type="evidence" value="ECO:0007669"/>
    <property type="project" value="UniProtKB-KW"/>
</dbReference>
<gene>
    <name evidence="5" type="ORF">GIB67_041500</name>
</gene>
<feature type="non-terminal residue" evidence="5">
    <location>
        <position position="1"/>
    </location>
</feature>
<dbReference type="OrthoDB" id="1723571at2759"/>
<dbReference type="SUPFAM" id="SSF48592">
    <property type="entry name" value="GroEL equatorial domain-like"/>
    <property type="match status" value="1"/>
</dbReference>
<evidence type="ECO:0000256" key="3">
    <source>
        <dbReference type="ARBA" id="ARBA00022840"/>
    </source>
</evidence>
<sequence>GRFVIIEKSRGVPRVTKDGVTVAKSIEFNEKAKNIGANLVKQVANATNTTVGDGTTCATVLTQAILTEGCKSVAAGVNVMDLRYGINIAVDAVISHLKSKAFMISTPEEITQVKWGS</sequence>
<evidence type="ECO:0008006" key="7">
    <source>
        <dbReference type="Google" id="ProtNLM"/>
    </source>
</evidence>
<evidence type="ECO:0000256" key="2">
    <source>
        <dbReference type="ARBA" id="ARBA00022741"/>
    </source>
</evidence>
<dbReference type="AlphaFoldDB" id="A0A7J7MQ30"/>
<dbReference type="EMBL" id="JACGCM010001281">
    <property type="protein sequence ID" value="KAF6157039.1"/>
    <property type="molecule type" value="Genomic_DNA"/>
</dbReference>
<keyword evidence="3" id="KW-0067">ATP-binding</keyword>
<proteinExistence type="inferred from homology"/>
<keyword evidence="4" id="KW-0143">Chaperone</keyword>
<organism evidence="5 6">
    <name type="scientific">Kingdonia uniflora</name>
    <dbReference type="NCBI Taxonomy" id="39325"/>
    <lineage>
        <taxon>Eukaryota</taxon>
        <taxon>Viridiplantae</taxon>
        <taxon>Streptophyta</taxon>
        <taxon>Embryophyta</taxon>
        <taxon>Tracheophyta</taxon>
        <taxon>Spermatophyta</taxon>
        <taxon>Magnoliopsida</taxon>
        <taxon>Ranunculales</taxon>
        <taxon>Circaeasteraceae</taxon>
        <taxon>Kingdonia</taxon>
    </lineage>
</organism>
<dbReference type="InterPro" id="IPR001844">
    <property type="entry name" value="Cpn60/GroEL"/>
</dbReference>
<dbReference type="Gene3D" id="3.30.260.10">
    <property type="entry name" value="TCP-1-like chaperonin intermediate domain"/>
    <property type="match status" value="1"/>
</dbReference>
<evidence type="ECO:0000313" key="6">
    <source>
        <dbReference type="Proteomes" id="UP000541444"/>
    </source>
</evidence>
<evidence type="ECO:0000256" key="4">
    <source>
        <dbReference type="ARBA" id="ARBA00023186"/>
    </source>
</evidence>
<dbReference type="PRINTS" id="PR00304">
    <property type="entry name" value="TCOMPLEXTCP1"/>
</dbReference>